<keyword evidence="8" id="KW-1185">Reference proteome</keyword>
<dbReference type="PROSITE" id="PS50888">
    <property type="entry name" value="BHLH"/>
    <property type="match status" value="1"/>
</dbReference>
<dbReference type="PANTHER" id="PTHR16223:SF383">
    <property type="entry name" value="TRANSCRIPTION FACTOR BHLH111"/>
    <property type="match status" value="1"/>
</dbReference>
<dbReference type="KEGG" id="mcha:111025348"/>
<evidence type="ECO:0000313" key="9">
    <source>
        <dbReference type="RefSeq" id="XP_022158889.1"/>
    </source>
</evidence>
<evidence type="ECO:0000259" key="7">
    <source>
        <dbReference type="PROSITE" id="PS50888"/>
    </source>
</evidence>
<evidence type="ECO:0000313" key="8">
    <source>
        <dbReference type="Proteomes" id="UP000504603"/>
    </source>
</evidence>
<reference evidence="9" key="1">
    <citation type="submission" date="2025-08" db="UniProtKB">
        <authorList>
            <consortium name="RefSeq"/>
        </authorList>
    </citation>
    <scope>IDENTIFICATION</scope>
    <source>
        <strain evidence="9">OHB3-1</strain>
    </source>
</reference>
<evidence type="ECO:0000256" key="3">
    <source>
        <dbReference type="ARBA" id="ARBA00023125"/>
    </source>
</evidence>
<dbReference type="InterPro" id="IPR045239">
    <property type="entry name" value="bHLH95_bHLH"/>
</dbReference>
<keyword evidence="3" id="KW-0238">DNA-binding</keyword>
<evidence type="ECO:0000256" key="6">
    <source>
        <dbReference type="SAM" id="MobiDB-lite"/>
    </source>
</evidence>
<evidence type="ECO:0000256" key="1">
    <source>
        <dbReference type="ARBA" id="ARBA00004123"/>
    </source>
</evidence>
<dbReference type="SUPFAM" id="SSF47459">
    <property type="entry name" value="HLH, helix-loop-helix DNA-binding domain"/>
    <property type="match status" value="1"/>
</dbReference>
<keyword evidence="4" id="KW-0804">Transcription</keyword>
<dbReference type="PANTHER" id="PTHR16223">
    <property type="entry name" value="TRANSCRIPTION FACTOR BHLH83-RELATED"/>
    <property type="match status" value="1"/>
</dbReference>
<dbReference type="AlphaFoldDB" id="A0A6J1E0R5"/>
<name>A0A6J1E0R5_MOMCH</name>
<feature type="domain" description="BHLH" evidence="7">
    <location>
        <begin position="343"/>
        <end position="392"/>
    </location>
</feature>
<comment type="subcellular location">
    <subcellularLocation>
        <location evidence="1">Nucleus</location>
    </subcellularLocation>
</comment>
<feature type="compositionally biased region" description="Polar residues" evidence="6">
    <location>
        <begin position="45"/>
        <end position="56"/>
    </location>
</feature>
<proteinExistence type="predicted"/>
<feature type="compositionally biased region" description="Low complexity" evidence="6">
    <location>
        <begin position="32"/>
        <end position="44"/>
    </location>
</feature>
<organism evidence="8 9">
    <name type="scientific">Momordica charantia</name>
    <name type="common">Bitter gourd</name>
    <name type="synonym">Balsam pear</name>
    <dbReference type="NCBI Taxonomy" id="3673"/>
    <lineage>
        <taxon>Eukaryota</taxon>
        <taxon>Viridiplantae</taxon>
        <taxon>Streptophyta</taxon>
        <taxon>Embryophyta</taxon>
        <taxon>Tracheophyta</taxon>
        <taxon>Spermatophyta</taxon>
        <taxon>Magnoliopsida</taxon>
        <taxon>eudicotyledons</taxon>
        <taxon>Gunneridae</taxon>
        <taxon>Pentapetalae</taxon>
        <taxon>rosids</taxon>
        <taxon>fabids</taxon>
        <taxon>Cucurbitales</taxon>
        <taxon>Cucurbitaceae</taxon>
        <taxon>Momordiceae</taxon>
        <taxon>Momordica</taxon>
    </lineage>
</organism>
<dbReference type="GO" id="GO:0046983">
    <property type="term" value="F:protein dimerization activity"/>
    <property type="evidence" value="ECO:0007669"/>
    <property type="project" value="InterPro"/>
</dbReference>
<dbReference type="InterPro" id="IPR045843">
    <property type="entry name" value="IND-like"/>
</dbReference>
<feature type="region of interest" description="Disordered" evidence="6">
    <location>
        <begin position="30"/>
        <end position="56"/>
    </location>
</feature>
<dbReference type="CDD" id="cd11393">
    <property type="entry name" value="bHLH_AtbHLH_like"/>
    <property type="match status" value="1"/>
</dbReference>
<dbReference type="RefSeq" id="XP_022158889.1">
    <property type="nucleotide sequence ID" value="XM_022303197.1"/>
</dbReference>
<feature type="region of interest" description="Disordered" evidence="6">
    <location>
        <begin position="301"/>
        <end position="356"/>
    </location>
</feature>
<evidence type="ECO:0000256" key="2">
    <source>
        <dbReference type="ARBA" id="ARBA00023015"/>
    </source>
</evidence>
<dbReference type="GO" id="GO:0005634">
    <property type="term" value="C:nucleus"/>
    <property type="evidence" value="ECO:0007669"/>
    <property type="project" value="UniProtKB-SubCell"/>
</dbReference>
<keyword evidence="5" id="KW-0539">Nucleus</keyword>
<dbReference type="OrthoDB" id="663846at2759"/>
<feature type="compositionally biased region" description="Polar residues" evidence="6">
    <location>
        <begin position="343"/>
        <end position="353"/>
    </location>
</feature>
<keyword evidence="2" id="KW-0805">Transcription regulation</keyword>
<evidence type="ECO:0000256" key="5">
    <source>
        <dbReference type="ARBA" id="ARBA00023242"/>
    </source>
</evidence>
<dbReference type="GO" id="GO:0000978">
    <property type="term" value="F:RNA polymerase II cis-regulatory region sequence-specific DNA binding"/>
    <property type="evidence" value="ECO:0007669"/>
    <property type="project" value="TreeGrafter"/>
</dbReference>
<dbReference type="GO" id="GO:0000981">
    <property type="term" value="F:DNA-binding transcription factor activity, RNA polymerase II-specific"/>
    <property type="evidence" value="ECO:0007669"/>
    <property type="project" value="TreeGrafter"/>
</dbReference>
<dbReference type="GeneID" id="111025348"/>
<accession>A0A6J1E0R5</accession>
<feature type="compositionally biased region" description="Basic and acidic residues" evidence="6">
    <location>
        <begin position="328"/>
        <end position="342"/>
    </location>
</feature>
<gene>
    <name evidence="9" type="primary">LOC111025348</name>
</gene>
<protein>
    <submittedName>
        <fullName evidence="9">Transcription factor bHLH111 isoform X1</fullName>
    </submittedName>
</protein>
<dbReference type="Proteomes" id="UP000504603">
    <property type="component" value="Unplaced"/>
</dbReference>
<dbReference type="Gene3D" id="4.10.280.10">
    <property type="entry name" value="Helix-loop-helix DNA-binding domain"/>
    <property type="match status" value="1"/>
</dbReference>
<sequence>MGDECTESSVATSSTPPNWWDSHNHNHHHHGSPSLSSYSSHWPHQNPNSNTSCDQDVSLSTSSFHSALTVESSRRLFDPLPSDNQLWTQVLLNIGNGVELQSDEQEIGENFLEAISSKNISTTGIFESAACSDYLKKMDTNYNNNWNSFPIFDANNNNNNNNGLITTHSHAAENERLLKLSSLVNTWSIALPMDDEPDHLRAATVPCFGHGLKAEAPEAGTVAPIRLEPGAALFRRSFGSGGFQNSIGAKQYDHSMQLDNAGTRNFADYISFNGRLGKPVININGINNPCFKSLNLSADTKKQIHQTSSPTRISGRGSGVSSEGKKKRSEECSETATKKTKQENATAASNKMQQPKVKLGDRITALQQIVSPFGKTDTASVLTETIGYIKFLQEQIQLLSNPYMKTNAYKDPWKSTERKDPKGDGKIDLRSRGLCLVPISCTPQVYRENTGSDYWTPYRGCFYR</sequence>
<dbReference type="InterPro" id="IPR036638">
    <property type="entry name" value="HLH_DNA-bd_sf"/>
</dbReference>
<dbReference type="InterPro" id="IPR011598">
    <property type="entry name" value="bHLH_dom"/>
</dbReference>
<evidence type="ECO:0000256" key="4">
    <source>
        <dbReference type="ARBA" id="ARBA00023163"/>
    </source>
</evidence>